<proteinExistence type="predicted"/>
<evidence type="ECO:0000313" key="2">
    <source>
        <dbReference type="Proteomes" id="UP001164390"/>
    </source>
</evidence>
<organism evidence="1 2">
    <name type="scientific">Solicola gregarius</name>
    <dbReference type="NCBI Taxonomy" id="2908642"/>
    <lineage>
        <taxon>Bacteria</taxon>
        <taxon>Bacillati</taxon>
        <taxon>Actinomycetota</taxon>
        <taxon>Actinomycetes</taxon>
        <taxon>Propionibacteriales</taxon>
        <taxon>Nocardioidaceae</taxon>
        <taxon>Solicola</taxon>
    </lineage>
</organism>
<evidence type="ECO:0000313" key="1">
    <source>
        <dbReference type="EMBL" id="UYM03423.1"/>
    </source>
</evidence>
<sequence length="102" mass="11667">MSIALRALNPPEHDRLRAVGEEGDLLLELHSLLFDEHDELARLAAVIGEDLVAVDHHGHLLVHVEQPLFLKFRDVHLSPVVRSARWIRRRVESTFRRSVSPS</sequence>
<gene>
    <name evidence="1" type="ORF">L0C25_12735</name>
</gene>
<dbReference type="KEGG" id="sgrg:L0C25_12735"/>
<accession>A0AA46TE01</accession>
<keyword evidence="2" id="KW-1185">Reference proteome</keyword>
<dbReference type="EMBL" id="CP094970">
    <property type="protein sequence ID" value="UYM03423.1"/>
    <property type="molecule type" value="Genomic_DNA"/>
</dbReference>
<dbReference type="RefSeq" id="WP_271632029.1">
    <property type="nucleotide sequence ID" value="NZ_CP094970.1"/>
</dbReference>
<reference evidence="1" key="1">
    <citation type="submission" date="2022-01" db="EMBL/GenBank/DDBJ databases">
        <title>Nocardioidaceae gen. sp. A5X3R13.</title>
        <authorList>
            <person name="Lopez Marin M.A."/>
            <person name="Uhlik O."/>
        </authorList>
    </citation>
    <scope>NUCLEOTIDE SEQUENCE</scope>
    <source>
        <strain evidence="1">A5X3R13</strain>
    </source>
</reference>
<dbReference type="Proteomes" id="UP001164390">
    <property type="component" value="Chromosome"/>
</dbReference>
<dbReference type="AlphaFoldDB" id="A0AA46TE01"/>
<name>A0AA46TE01_9ACTN</name>
<protein>
    <submittedName>
        <fullName evidence="1">Uncharacterized protein</fullName>
    </submittedName>
</protein>